<dbReference type="InterPro" id="IPR001943">
    <property type="entry name" value="UVR_dom"/>
</dbReference>
<dbReference type="GO" id="GO:0034605">
    <property type="term" value="P:cellular response to heat"/>
    <property type="evidence" value="ECO:0007669"/>
    <property type="project" value="TreeGrafter"/>
</dbReference>
<dbReference type="InterPro" id="IPR036628">
    <property type="entry name" value="Clp_N_dom_sf"/>
</dbReference>
<keyword evidence="11" id="KW-1185">Reference proteome</keyword>
<feature type="domain" description="UVR" evidence="8">
    <location>
        <begin position="473"/>
        <end position="508"/>
    </location>
</feature>
<keyword evidence="4 6" id="KW-0143">Chaperone</keyword>
<dbReference type="PANTHER" id="PTHR11638:SF18">
    <property type="entry name" value="HEAT SHOCK PROTEIN 104"/>
    <property type="match status" value="1"/>
</dbReference>
<dbReference type="InterPro" id="IPR041546">
    <property type="entry name" value="ClpA/ClpB_AAA_lid"/>
</dbReference>
<dbReference type="InterPro" id="IPR028299">
    <property type="entry name" value="ClpA/B_CS2"/>
</dbReference>
<dbReference type="OrthoDB" id="9803641at2"/>
<protein>
    <submittedName>
        <fullName evidence="10">ATPase AAA-2 domain protein</fullName>
    </submittedName>
</protein>
<evidence type="ECO:0000256" key="1">
    <source>
        <dbReference type="ARBA" id="ARBA00022737"/>
    </source>
</evidence>
<dbReference type="Gene3D" id="3.40.50.300">
    <property type="entry name" value="P-loop containing nucleotide triphosphate hydrolases"/>
    <property type="match status" value="2"/>
</dbReference>
<dbReference type="PROSITE" id="PS00871">
    <property type="entry name" value="CLPAB_2"/>
    <property type="match status" value="1"/>
</dbReference>
<dbReference type="Gene3D" id="1.10.1780.10">
    <property type="entry name" value="Clp, N-terminal domain"/>
    <property type="match status" value="1"/>
</dbReference>
<dbReference type="InterPro" id="IPR003593">
    <property type="entry name" value="AAA+_ATPase"/>
</dbReference>
<dbReference type="STRING" id="697281.Mahau_2357"/>
<proteinExistence type="inferred from homology"/>
<reference evidence="10 11" key="2">
    <citation type="journal article" date="2011" name="Stand. Genomic Sci.">
        <title>Complete genome sequence of Mahella australiensis type strain (50-1 BON).</title>
        <authorList>
            <person name="Sikorski J."/>
            <person name="Teshima H."/>
            <person name="Nolan M."/>
            <person name="Lucas S."/>
            <person name="Hammon N."/>
            <person name="Deshpande S."/>
            <person name="Cheng J.F."/>
            <person name="Pitluck S."/>
            <person name="Liolios K."/>
            <person name="Pagani I."/>
            <person name="Ivanova N."/>
            <person name="Huntemann M."/>
            <person name="Mavromatis K."/>
            <person name="Ovchinikova G."/>
            <person name="Pati A."/>
            <person name="Tapia R."/>
            <person name="Han C."/>
            <person name="Goodwin L."/>
            <person name="Chen A."/>
            <person name="Palaniappan K."/>
            <person name="Land M."/>
            <person name="Hauser L."/>
            <person name="Ngatchou-Djao O.D."/>
            <person name="Rohde M."/>
            <person name="Pukall R."/>
            <person name="Spring S."/>
            <person name="Abt B."/>
            <person name="Goker M."/>
            <person name="Detter J.C."/>
            <person name="Woyke T."/>
            <person name="Bristow J."/>
            <person name="Markowitz V."/>
            <person name="Hugenholtz P."/>
            <person name="Eisen J.A."/>
            <person name="Kyrpides N.C."/>
            <person name="Klenk H.P."/>
            <person name="Lapidus A."/>
        </authorList>
    </citation>
    <scope>NUCLEOTIDE SEQUENCE [LARGE SCALE GENOMIC DNA]</scope>
    <source>
        <strain evidence="11">DSM 15567 / CIP 107919 / 50-1 BON</strain>
    </source>
</reference>
<dbReference type="AlphaFoldDB" id="F3ZWB4"/>
<dbReference type="Gene3D" id="1.10.8.60">
    <property type="match status" value="2"/>
</dbReference>
<dbReference type="CDD" id="cd19499">
    <property type="entry name" value="RecA-like_ClpB_Hsp104-like"/>
    <property type="match status" value="1"/>
</dbReference>
<evidence type="ECO:0000259" key="9">
    <source>
        <dbReference type="PROSITE" id="PS51903"/>
    </source>
</evidence>
<dbReference type="EMBL" id="CP002360">
    <property type="protein sequence ID" value="AEE97523.1"/>
    <property type="molecule type" value="Genomic_DNA"/>
</dbReference>
<dbReference type="SMART" id="SM01086">
    <property type="entry name" value="ClpB_D2-small"/>
    <property type="match status" value="1"/>
</dbReference>
<evidence type="ECO:0000259" key="8">
    <source>
        <dbReference type="PROSITE" id="PS50151"/>
    </source>
</evidence>
<dbReference type="InterPro" id="IPR019489">
    <property type="entry name" value="Clp_ATPase_C"/>
</dbReference>
<dbReference type="InterPro" id="IPR004176">
    <property type="entry name" value="Clp_R_N"/>
</dbReference>
<accession>F3ZWB4</accession>
<dbReference type="FunFam" id="1.10.8.60:FF:000017">
    <property type="entry name" value="ATP-dependent chaperone ClpB"/>
    <property type="match status" value="1"/>
</dbReference>
<evidence type="ECO:0000256" key="2">
    <source>
        <dbReference type="ARBA" id="ARBA00022741"/>
    </source>
</evidence>
<dbReference type="GO" id="GO:0005524">
    <property type="term" value="F:ATP binding"/>
    <property type="evidence" value="ECO:0007669"/>
    <property type="project" value="UniProtKB-KW"/>
</dbReference>
<dbReference type="KEGG" id="mas:Mahau_2357"/>
<dbReference type="GO" id="GO:0005737">
    <property type="term" value="C:cytoplasm"/>
    <property type="evidence" value="ECO:0007669"/>
    <property type="project" value="TreeGrafter"/>
</dbReference>
<dbReference type="PANTHER" id="PTHR11638">
    <property type="entry name" value="ATP-DEPENDENT CLP PROTEASE"/>
    <property type="match status" value="1"/>
</dbReference>
<feature type="domain" description="Clp R" evidence="9">
    <location>
        <begin position="63"/>
        <end position="206"/>
    </location>
</feature>
<evidence type="ECO:0000256" key="7">
    <source>
        <dbReference type="SAM" id="Coils"/>
    </source>
</evidence>
<dbReference type="SUPFAM" id="SSF81923">
    <property type="entry name" value="Double Clp-N motif"/>
    <property type="match status" value="1"/>
</dbReference>
<keyword evidence="2 6" id="KW-0547">Nucleotide-binding</keyword>
<keyword evidence="3 6" id="KW-0067">ATP-binding</keyword>
<dbReference type="InterPro" id="IPR050130">
    <property type="entry name" value="ClpA_ClpB"/>
</dbReference>
<dbReference type="SUPFAM" id="SSF52540">
    <property type="entry name" value="P-loop containing nucleoside triphosphate hydrolases"/>
    <property type="match status" value="2"/>
</dbReference>
<reference evidence="11" key="1">
    <citation type="submission" date="2010-11" db="EMBL/GenBank/DDBJ databases">
        <title>The complete genome of Mahella australiensis DSM 15567.</title>
        <authorList>
            <consortium name="US DOE Joint Genome Institute (JGI-PGF)"/>
            <person name="Lucas S."/>
            <person name="Copeland A."/>
            <person name="Lapidus A."/>
            <person name="Bruce D."/>
            <person name="Goodwin L."/>
            <person name="Pitluck S."/>
            <person name="Kyrpides N."/>
            <person name="Mavromatis K."/>
            <person name="Pagani I."/>
            <person name="Ivanova N."/>
            <person name="Teshima H."/>
            <person name="Brettin T."/>
            <person name="Detter J.C."/>
            <person name="Han C."/>
            <person name="Tapia R."/>
            <person name="Land M."/>
            <person name="Hauser L."/>
            <person name="Markowitz V."/>
            <person name="Cheng J.-F."/>
            <person name="Hugenholtz P."/>
            <person name="Woyke T."/>
            <person name="Wu D."/>
            <person name="Spring S."/>
            <person name="Pukall R."/>
            <person name="Steenblock K."/>
            <person name="Schneider S."/>
            <person name="Klenk H.-P."/>
            <person name="Eisen J.A."/>
        </authorList>
    </citation>
    <scope>NUCLEOTIDE SEQUENCE [LARGE SCALE GENOMIC DNA]</scope>
    <source>
        <strain evidence="11">DSM 15567 / CIP 107919 / 50-1 BON</strain>
    </source>
</reference>
<dbReference type="HOGENOM" id="CLU_005070_4_1_9"/>
<evidence type="ECO:0000313" key="11">
    <source>
        <dbReference type="Proteomes" id="UP000008457"/>
    </source>
</evidence>
<evidence type="ECO:0000313" key="10">
    <source>
        <dbReference type="EMBL" id="AEE97523.1"/>
    </source>
</evidence>
<gene>
    <name evidence="10" type="ordered locus">Mahau_2357</name>
</gene>
<dbReference type="Proteomes" id="UP000008457">
    <property type="component" value="Chromosome"/>
</dbReference>
<organism evidence="10 11">
    <name type="scientific">Mahella australiensis (strain DSM 15567 / CIP 107919 / 50-1 BON)</name>
    <dbReference type="NCBI Taxonomy" id="697281"/>
    <lineage>
        <taxon>Bacteria</taxon>
        <taxon>Bacillati</taxon>
        <taxon>Bacillota</taxon>
        <taxon>Clostridia</taxon>
        <taxon>Thermoanaerobacterales</taxon>
        <taxon>Thermoanaerobacterales Family IV. Incertae Sedis</taxon>
        <taxon>Mahella</taxon>
    </lineage>
</organism>
<dbReference type="Pfam" id="PF02861">
    <property type="entry name" value="Clp_N"/>
    <property type="match status" value="1"/>
</dbReference>
<name>F3ZWB4_MAHA5</name>
<dbReference type="InterPro" id="IPR027417">
    <property type="entry name" value="P-loop_NTPase"/>
</dbReference>
<dbReference type="Pfam" id="PF17871">
    <property type="entry name" value="AAA_lid_9"/>
    <property type="match status" value="1"/>
</dbReference>
<feature type="coiled-coil region" evidence="7">
    <location>
        <begin position="488"/>
        <end position="522"/>
    </location>
</feature>
<dbReference type="PRINTS" id="PR00300">
    <property type="entry name" value="CLPPROTEASEA"/>
</dbReference>
<dbReference type="Pfam" id="PF07724">
    <property type="entry name" value="AAA_2"/>
    <property type="match status" value="1"/>
</dbReference>
<comment type="similarity">
    <text evidence="6">Belongs to the ClpA/ClpB family.</text>
</comment>
<dbReference type="RefSeq" id="WP_013781949.1">
    <property type="nucleotide sequence ID" value="NC_015520.1"/>
</dbReference>
<dbReference type="FunFam" id="3.40.50.300:FF:000025">
    <property type="entry name" value="ATP-dependent Clp protease subunit"/>
    <property type="match status" value="1"/>
</dbReference>
<dbReference type="Pfam" id="PF00004">
    <property type="entry name" value="AAA"/>
    <property type="match status" value="1"/>
</dbReference>
<dbReference type="InterPro" id="IPR001270">
    <property type="entry name" value="ClpA/B"/>
</dbReference>
<evidence type="ECO:0000256" key="4">
    <source>
        <dbReference type="ARBA" id="ARBA00023186"/>
    </source>
</evidence>
<dbReference type="Pfam" id="PF10431">
    <property type="entry name" value="ClpB_D2-small"/>
    <property type="match status" value="1"/>
</dbReference>
<dbReference type="eggNOG" id="COG0542">
    <property type="taxonomic scope" value="Bacteria"/>
</dbReference>
<dbReference type="InterPro" id="IPR018368">
    <property type="entry name" value="ClpA/B_CS1"/>
</dbReference>
<dbReference type="InterPro" id="IPR003959">
    <property type="entry name" value="ATPase_AAA_core"/>
</dbReference>
<keyword evidence="1 5" id="KW-0677">Repeat</keyword>
<evidence type="ECO:0000256" key="5">
    <source>
        <dbReference type="PROSITE-ProRule" id="PRU01251"/>
    </source>
</evidence>
<dbReference type="CDD" id="cd00009">
    <property type="entry name" value="AAA"/>
    <property type="match status" value="1"/>
</dbReference>
<dbReference type="FunFam" id="3.40.50.300:FF:000010">
    <property type="entry name" value="Chaperone clpB 1, putative"/>
    <property type="match status" value="1"/>
</dbReference>
<keyword evidence="7" id="KW-0175">Coiled coil</keyword>
<evidence type="ECO:0000256" key="3">
    <source>
        <dbReference type="ARBA" id="ARBA00022840"/>
    </source>
</evidence>
<dbReference type="PROSITE" id="PS50151">
    <property type="entry name" value="UVR"/>
    <property type="match status" value="1"/>
</dbReference>
<dbReference type="GO" id="GO:0016887">
    <property type="term" value="F:ATP hydrolysis activity"/>
    <property type="evidence" value="ECO:0007669"/>
    <property type="project" value="InterPro"/>
</dbReference>
<dbReference type="PROSITE" id="PS00870">
    <property type="entry name" value="CLPAB_1"/>
    <property type="match status" value="1"/>
</dbReference>
<dbReference type="Gene3D" id="4.10.860.10">
    <property type="entry name" value="UVR domain"/>
    <property type="match status" value="1"/>
</dbReference>
<dbReference type="PROSITE" id="PS51903">
    <property type="entry name" value="CLP_R"/>
    <property type="match status" value="1"/>
</dbReference>
<dbReference type="SMART" id="SM00382">
    <property type="entry name" value="AAA"/>
    <property type="match status" value="2"/>
</dbReference>
<evidence type="ECO:0000256" key="6">
    <source>
        <dbReference type="RuleBase" id="RU004432"/>
    </source>
</evidence>
<sequence length="855" mass="96266">MLCEICHERPATIHRTRIVNGVSESIHICEQCASRTSINKPSFGWRSDLDWIRDFLPSFTFYQDKDPLLSFTEDATAVLQQAYEEARQLGHNYLGTEHLLLALLSPDAGIDEFVDLDKNTVRNEIERLAGKGSKDAGKNIEMTPHAKMALEEALRAAREMGDELVEPVHLLLGIIREGEGLGARLLRDHNVTVESLMQKIGGSKPSSKSVKNNKYPTLLEFGRDLTQEAQEGKLDPVIGREDEIKRVIRILCRRTKNNPVLIGDPGVGKTAIVEGLAQRIVMGDVPENLINKRVIALDLGGMIAGTKYRGEFEERLKKVMDEIKQASDEVILFIDELHTILGAGAAEGAMDAANMLKPALARGELHCIGATTVEEYRKYIEKDAALERRFQPVLIGEPTVEQTIEILRGLKDKYEAHHRVTISDDALVAAATLSHRYITDRYLPDKAIDLLDEAASAVHVDSLSESDSTKTLEIELERVRKLKEAAVKNEEYEKAAQYRQQEEDLKRKFEEAQKQRHSKKDENHTPTVTADDVAAIVAAWTGIPANQLVEEEAQKLLRMEGELHKRVVGQDEAVKAVSEAVRRARTGLKDPNRPIGSFIFLGPTGVGKTELARALAEFLFGDEDAMIRIDMSEYMEKHTVSRLIGAPPGYVGHEEGGQLTEAVRRKPYSVVLFDEIEKAHPDVFNILLQILDDGRLTDSHGKTVDFKNTVIIMTSNIGARYFQAGYGKEELEKLIHEELQRNFRPEFLNRIDEIIIFHGLEKEHMRAIVDLMLEKVRQQLRGQGMELEVTDKAKDYIAQEGYDPQFGARPLRRFIRRQLENEISNMILKGDFKDGDKILVDLDEDNKLVFTAQKA</sequence>